<evidence type="ECO:0000256" key="1">
    <source>
        <dbReference type="SAM" id="MobiDB-lite"/>
    </source>
</evidence>
<evidence type="ECO:0000256" key="2">
    <source>
        <dbReference type="SAM" id="Phobius"/>
    </source>
</evidence>
<feature type="signal peptide" evidence="3">
    <location>
        <begin position="1"/>
        <end position="15"/>
    </location>
</feature>
<protein>
    <recommendedName>
        <fullName evidence="6">Glycoside hydrolase family 76 protein</fullName>
    </recommendedName>
</protein>
<feature type="transmembrane region" description="Helical" evidence="2">
    <location>
        <begin position="422"/>
        <end position="444"/>
    </location>
</feature>
<keyword evidence="2" id="KW-0472">Membrane</keyword>
<gene>
    <name evidence="4" type="ORF">VKT23_018927</name>
</gene>
<name>A0ABR1ISC1_9AGAR</name>
<evidence type="ECO:0000313" key="5">
    <source>
        <dbReference type="Proteomes" id="UP001498398"/>
    </source>
</evidence>
<reference evidence="4 5" key="1">
    <citation type="submission" date="2024-01" db="EMBL/GenBank/DDBJ databases">
        <title>A draft genome for the cacao thread blight pathogen Marasmiellus scandens.</title>
        <authorList>
            <person name="Baruah I.K."/>
            <person name="Leung J."/>
            <person name="Bukari Y."/>
            <person name="Amoako-Attah I."/>
            <person name="Meinhardt L.W."/>
            <person name="Bailey B.A."/>
            <person name="Cohen S.P."/>
        </authorList>
    </citation>
    <scope>NUCLEOTIDE SEQUENCE [LARGE SCALE GENOMIC DNA]</scope>
    <source>
        <strain evidence="4 5">GH-19</strain>
    </source>
</reference>
<dbReference type="InterPro" id="IPR008928">
    <property type="entry name" value="6-hairpin_glycosidase_sf"/>
</dbReference>
<keyword evidence="2" id="KW-0812">Transmembrane</keyword>
<dbReference type="InterPro" id="IPR005198">
    <property type="entry name" value="Glyco_hydro_76"/>
</dbReference>
<feature type="compositionally biased region" description="Polar residues" evidence="1">
    <location>
        <begin position="464"/>
        <end position="485"/>
    </location>
</feature>
<feature type="region of interest" description="Disordered" evidence="1">
    <location>
        <begin position="453"/>
        <end position="551"/>
    </location>
</feature>
<dbReference type="Gene3D" id="1.50.10.20">
    <property type="match status" value="1"/>
</dbReference>
<dbReference type="Pfam" id="PF03663">
    <property type="entry name" value="Glyco_hydro_76"/>
    <property type="match status" value="1"/>
</dbReference>
<dbReference type="SUPFAM" id="SSF48208">
    <property type="entry name" value="Six-hairpin glycosidases"/>
    <property type="match status" value="1"/>
</dbReference>
<organism evidence="4 5">
    <name type="scientific">Marasmiellus scandens</name>
    <dbReference type="NCBI Taxonomy" id="2682957"/>
    <lineage>
        <taxon>Eukaryota</taxon>
        <taxon>Fungi</taxon>
        <taxon>Dikarya</taxon>
        <taxon>Basidiomycota</taxon>
        <taxon>Agaricomycotina</taxon>
        <taxon>Agaricomycetes</taxon>
        <taxon>Agaricomycetidae</taxon>
        <taxon>Agaricales</taxon>
        <taxon>Marasmiineae</taxon>
        <taxon>Omphalotaceae</taxon>
        <taxon>Marasmiellus</taxon>
    </lineage>
</organism>
<accession>A0ABR1ISC1</accession>
<dbReference type="EMBL" id="JBANRG010000090">
    <property type="protein sequence ID" value="KAK7436907.1"/>
    <property type="molecule type" value="Genomic_DNA"/>
</dbReference>
<sequence>MFFLWMLYFRTTAAADFTPSSYWRKPDIIDSPEDRMNIVSAALGVALAHLNEAQLGGDYGSTGFLFAEMAEFDIASNQTRYKDQLKLYLSTVEQAQPSFKDEFAYGYAAMRAYAAYADQDFLVYAQDNWQYGRQYTVSDSDVAAGLMASKNFSISVNCQGVTMAGGTFWKNDRDTPLLNAAGTGFTVQNSWFNGQLMIYHPRLSAALAEATNNQTYLEAAAQSIEFIHNQLHNAQYQNTVEDGISAKSNDSCSKSTNLFVAYNAGLAIEGLAIYAFITQDATKQQLLEDMVSAAIFKADSWQDNDGVIRTGSVELVRALATVYNRNPASSDMRKLIKQYLGVQYNAVTELATSNGTNVYGNSWLGPPSSEFDPPSQVAALGALIATIPLTNDNGPDTSSSTLPIETGVLPSNPKSSKISGKAIGGIVGGIVSFILTIGFLLVLLRKKQQIRQSQSSMPVPFSLKDSNQEQSSGIKGSLYTQPSTRQTDEDVNSSESPPLSREKVPTRNPMPQRHRPSSSLSPSESRALIRSQEASLDPPPRNTKNPRNDITTAELVTILNERLQYGQWREDEVPPEYPGSSRMKRV</sequence>
<evidence type="ECO:0000256" key="3">
    <source>
        <dbReference type="SAM" id="SignalP"/>
    </source>
</evidence>
<keyword evidence="3" id="KW-0732">Signal</keyword>
<proteinExistence type="predicted"/>
<feature type="compositionally biased region" description="Polar residues" evidence="1">
    <location>
        <begin position="542"/>
        <end position="551"/>
    </location>
</feature>
<feature type="compositionally biased region" description="Low complexity" evidence="1">
    <location>
        <begin position="517"/>
        <end position="526"/>
    </location>
</feature>
<evidence type="ECO:0008006" key="6">
    <source>
        <dbReference type="Google" id="ProtNLM"/>
    </source>
</evidence>
<feature type="chain" id="PRO_5045161874" description="Glycoside hydrolase family 76 protein" evidence="3">
    <location>
        <begin position="16"/>
        <end position="586"/>
    </location>
</feature>
<keyword evidence="5" id="KW-1185">Reference proteome</keyword>
<dbReference type="Proteomes" id="UP001498398">
    <property type="component" value="Unassembled WGS sequence"/>
</dbReference>
<keyword evidence="2" id="KW-1133">Transmembrane helix</keyword>
<comment type="caution">
    <text evidence="4">The sequence shown here is derived from an EMBL/GenBank/DDBJ whole genome shotgun (WGS) entry which is preliminary data.</text>
</comment>
<evidence type="ECO:0000313" key="4">
    <source>
        <dbReference type="EMBL" id="KAK7436907.1"/>
    </source>
</evidence>